<evidence type="ECO:0000313" key="18">
    <source>
        <dbReference type="Proteomes" id="UP000621386"/>
    </source>
</evidence>
<feature type="compositionally biased region" description="Low complexity" evidence="14">
    <location>
        <begin position="272"/>
        <end position="281"/>
    </location>
</feature>
<organism evidence="17 18">
    <name type="scientific">Streptomyces musisoli</name>
    <dbReference type="NCBI Taxonomy" id="2802280"/>
    <lineage>
        <taxon>Bacteria</taxon>
        <taxon>Bacillati</taxon>
        <taxon>Actinomycetota</taxon>
        <taxon>Actinomycetes</taxon>
        <taxon>Kitasatosporales</taxon>
        <taxon>Streptomycetaceae</taxon>
        <taxon>Streptomyces</taxon>
    </lineage>
</organism>
<comment type="similarity">
    <text evidence="13">Belongs to the binding-protein-dependent transport system permease family.</text>
</comment>
<protein>
    <submittedName>
        <fullName evidence="17">ATP-binding cassette domain-containing protein</fullName>
    </submittedName>
</protein>
<dbReference type="PROSITE" id="PS50928">
    <property type="entry name" value="ABC_TM1"/>
    <property type="match status" value="1"/>
</dbReference>
<evidence type="ECO:0000256" key="7">
    <source>
        <dbReference type="ARBA" id="ARBA00022692"/>
    </source>
</evidence>
<evidence type="ECO:0000256" key="6">
    <source>
        <dbReference type="ARBA" id="ARBA00022519"/>
    </source>
</evidence>
<proteinExistence type="inferred from homology"/>
<keyword evidence="18" id="KW-1185">Reference proteome</keyword>
<keyword evidence="6" id="KW-0997">Cell inner membrane</keyword>
<keyword evidence="11 13" id="KW-1133">Transmembrane helix</keyword>
<evidence type="ECO:0000256" key="13">
    <source>
        <dbReference type="RuleBase" id="RU363032"/>
    </source>
</evidence>
<reference evidence="17 18" key="1">
    <citation type="submission" date="2021-01" db="EMBL/GenBank/DDBJ databases">
        <title>WGS of actinomycetes isolated from Thailand.</title>
        <authorList>
            <person name="Thawai C."/>
        </authorList>
    </citation>
    <scope>NUCLEOTIDE SEQUENCE [LARGE SCALE GENOMIC DNA]</scope>
    <source>
        <strain evidence="17 18">CH5-8</strain>
    </source>
</reference>
<dbReference type="Gene3D" id="3.40.50.300">
    <property type="entry name" value="P-loop containing nucleotide triphosphate hydrolases"/>
    <property type="match status" value="1"/>
</dbReference>
<evidence type="ECO:0000256" key="8">
    <source>
        <dbReference type="ARBA" id="ARBA00022741"/>
    </source>
</evidence>
<dbReference type="PANTHER" id="PTHR43297">
    <property type="entry name" value="OLIGOPEPTIDE TRANSPORT ATP-BINDING PROTEIN APPD"/>
    <property type="match status" value="1"/>
</dbReference>
<feature type="compositionally biased region" description="Low complexity" evidence="14">
    <location>
        <begin position="614"/>
        <end position="629"/>
    </location>
</feature>
<feature type="domain" description="ABC transporter" evidence="15">
    <location>
        <begin position="287"/>
        <end position="537"/>
    </location>
</feature>
<dbReference type="InterPro" id="IPR000515">
    <property type="entry name" value="MetI-like"/>
</dbReference>
<keyword evidence="9 17" id="KW-0067">ATP-binding</keyword>
<keyword evidence="8" id="KW-0547">Nucleotide-binding</keyword>
<dbReference type="Pfam" id="PF08352">
    <property type="entry name" value="oligo_HPY"/>
    <property type="match status" value="1"/>
</dbReference>
<evidence type="ECO:0000256" key="14">
    <source>
        <dbReference type="SAM" id="MobiDB-lite"/>
    </source>
</evidence>
<keyword evidence="4 13" id="KW-0813">Transport</keyword>
<dbReference type="InterPro" id="IPR035906">
    <property type="entry name" value="MetI-like_sf"/>
</dbReference>
<feature type="transmembrane region" description="Helical" evidence="13">
    <location>
        <begin position="66"/>
        <end position="90"/>
    </location>
</feature>
<evidence type="ECO:0000259" key="16">
    <source>
        <dbReference type="PROSITE" id="PS50928"/>
    </source>
</evidence>
<dbReference type="Pfam" id="PF00528">
    <property type="entry name" value="BPD_transp_1"/>
    <property type="match status" value="1"/>
</dbReference>
<evidence type="ECO:0000259" key="15">
    <source>
        <dbReference type="PROSITE" id="PS50893"/>
    </source>
</evidence>
<dbReference type="NCBIfam" id="TIGR01727">
    <property type="entry name" value="oligo_HPY"/>
    <property type="match status" value="1"/>
</dbReference>
<feature type="region of interest" description="Disordered" evidence="14">
    <location>
        <begin position="261"/>
        <end position="281"/>
    </location>
</feature>
<feature type="transmembrane region" description="Helical" evidence="13">
    <location>
        <begin position="97"/>
        <end position="123"/>
    </location>
</feature>
<comment type="subcellular location">
    <subcellularLocation>
        <location evidence="13">Cell membrane</location>
        <topology evidence="13">Multi-pass membrane protein</topology>
    </subcellularLocation>
    <subcellularLocation>
        <location evidence="2">Cell membrane</location>
        <topology evidence="2">Peripheral membrane protein</topology>
    </subcellularLocation>
    <subcellularLocation>
        <location evidence="1">Membrane</location>
        <topology evidence="1">Multi-pass membrane protein</topology>
    </subcellularLocation>
</comment>
<dbReference type="InterPro" id="IPR003439">
    <property type="entry name" value="ABC_transporter-like_ATP-bd"/>
</dbReference>
<dbReference type="InterPro" id="IPR050388">
    <property type="entry name" value="ABC_Ni/Peptide_Import"/>
</dbReference>
<feature type="region of interest" description="Disordered" evidence="14">
    <location>
        <begin position="612"/>
        <end position="644"/>
    </location>
</feature>
<evidence type="ECO:0000256" key="12">
    <source>
        <dbReference type="ARBA" id="ARBA00023136"/>
    </source>
</evidence>
<dbReference type="PROSITE" id="PS50893">
    <property type="entry name" value="ABC_TRANSPORTER_2"/>
    <property type="match status" value="1"/>
</dbReference>
<comment type="caution">
    <text evidence="17">The sequence shown here is derived from an EMBL/GenBank/DDBJ whole genome shotgun (WGS) entry which is preliminary data.</text>
</comment>
<evidence type="ECO:0000256" key="4">
    <source>
        <dbReference type="ARBA" id="ARBA00022448"/>
    </source>
</evidence>
<dbReference type="PROSITE" id="PS00211">
    <property type="entry name" value="ABC_TRANSPORTER_1"/>
    <property type="match status" value="1"/>
</dbReference>
<feature type="transmembrane region" description="Helical" evidence="13">
    <location>
        <begin position="143"/>
        <end position="163"/>
    </location>
</feature>
<feature type="transmembrane region" description="Helical" evidence="13">
    <location>
        <begin position="183"/>
        <end position="208"/>
    </location>
</feature>
<accession>A0ABS1P9L0</accession>
<dbReference type="InterPro" id="IPR017871">
    <property type="entry name" value="ABC_transporter-like_CS"/>
</dbReference>
<dbReference type="GO" id="GO:0005524">
    <property type="term" value="F:ATP binding"/>
    <property type="evidence" value="ECO:0007669"/>
    <property type="project" value="UniProtKB-KW"/>
</dbReference>
<keyword evidence="5" id="KW-1003">Cell membrane</keyword>
<feature type="domain" description="ABC transmembrane type-1" evidence="16">
    <location>
        <begin position="62"/>
        <end position="251"/>
    </location>
</feature>
<evidence type="ECO:0000256" key="11">
    <source>
        <dbReference type="ARBA" id="ARBA00022989"/>
    </source>
</evidence>
<dbReference type="InterPro" id="IPR003593">
    <property type="entry name" value="AAA+_ATPase"/>
</dbReference>
<evidence type="ECO:0000256" key="5">
    <source>
        <dbReference type="ARBA" id="ARBA00022475"/>
    </source>
</evidence>
<comment type="similarity">
    <text evidence="3">Belongs to the ABC transporter superfamily.</text>
</comment>
<feature type="transmembrane region" description="Helical" evidence="13">
    <location>
        <begin position="233"/>
        <end position="255"/>
    </location>
</feature>
<evidence type="ECO:0000313" key="17">
    <source>
        <dbReference type="EMBL" id="MBL1109038.1"/>
    </source>
</evidence>
<sequence>MGATTLVMLGTLAVPAVAGAVLWRTAADRPDPSAVLRGPTAEHLLGTDRLGRDLLARLLAATWPSLLPAVAATLLGAAAGITLGALTAVVGGRARRLLGALINLLLAFPALLVAMFFAALFGAGADGAVCALAVACAPGFARITQTLAATVAGTDFMAAARVLGLRRHRLLLRHVLPHIAEPLVLNTTVAAGSALVALSGLSFLGLGAQPPSYDWGLLLSQGLDRIYTEPLPAVAPGIAIAFAAVAFQLLGEVLAGAAARRARPRQPEEPTAHPARAGRPAAADHVLEVEDLRVVLPATDRVVRPVRGVTLALRRGEMVGLVGESGSGKSLTALAIADLLPDGARATWGTHRFLGADAGSSSRGERRRRLATGMAMIFQNPASAFNPSLRIGTQMTEAVRAHHGTPRAQAVEQALAALQRVALPGGRRLLRSRPFQLSGGQRQRVAIAAASMMRPALIVADEPTTALDVTVQRQIMDLLRRIRRDDATAILFISHDIALVADACDRVLVMYGGTIVENLPARELAAGARHPYTRMLVASVPDLAADRDRPLRTIEGGPPDPCATAPGCPFHDRCPHRLDRCAVESPVLSPLGPEHEVACWGPLPPAPFRGQRVTEAAATEAAETGMTETDVTETDVVEKEEAEK</sequence>
<dbReference type="PANTHER" id="PTHR43297:SF14">
    <property type="entry name" value="ATPASE AAA-TYPE CORE DOMAIN-CONTAINING PROTEIN"/>
    <property type="match status" value="1"/>
</dbReference>
<dbReference type="Gene3D" id="1.10.3720.10">
    <property type="entry name" value="MetI-like"/>
    <property type="match status" value="1"/>
</dbReference>
<dbReference type="CDD" id="cd03257">
    <property type="entry name" value="ABC_NikE_OppD_transporters"/>
    <property type="match status" value="1"/>
</dbReference>
<dbReference type="SMART" id="SM00382">
    <property type="entry name" value="AAA"/>
    <property type="match status" value="1"/>
</dbReference>
<dbReference type="InterPro" id="IPR013563">
    <property type="entry name" value="Oligopep_ABC_C"/>
</dbReference>
<dbReference type="SUPFAM" id="SSF161098">
    <property type="entry name" value="MetI-like"/>
    <property type="match status" value="1"/>
</dbReference>
<evidence type="ECO:0000256" key="3">
    <source>
        <dbReference type="ARBA" id="ARBA00005417"/>
    </source>
</evidence>
<keyword evidence="7 13" id="KW-0812">Transmembrane</keyword>
<evidence type="ECO:0000256" key="1">
    <source>
        <dbReference type="ARBA" id="ARBA00004141"/>
    </source>
</evidence>
<dbReference type="Pfam" id="PF00005">
    <property type="entry name" value="ABC_tran"/>
    <property type="match status" value="1"/>
</dbReference>
<dbReference type="EMBL" id="JAERRH010000017">
    <property type="protein sequence ID" value="MBL1109038.1"/>
    <property type="molecule type" value="Genomic_DNA"/>
</dbReference>
<evidence type="ECO:0000256" key="2">
    <source>
        <dbReference type="ARBA" id="ARBA00004202"/>
    </source>
</evidence>
<evidence type="ECO:0000256" key="9">
    <source>
        <dbReference type="ARBA" id="ARBA00022840"/>
    </source>
</evidence>
<keyword evidence="10" id="KW-1278">Translocase</keyword>
<dbReference type="SUPFAM" id="SSF52540">
    <property type="entry name" value="P-loop containing nucleoside triphosphate hydrolases"/>
    <property type="match status" value="1"/>
</dbReference>
<dbReference type="Proteomes" id="UP000621386">
    <property type="component" value="Unassembled WGS sequence"/>
</dbReference>
<gene>
    <name evidence="17" type="ORF">JK361_31390</name>
</gene>
<dbReference type="InterPro" id="IPR027417">
    <property type="entry name" value="P-loop_NTPase"/>
</dbReference>
<evidence type="ECO:0000256" key="10">
    <source>
        <dbReference type="ARBA" id="ARBA00022967"/>
    </source>
</evidence>
<keyword evidence="12 13" id="KW-0472">Membrane</keyword>
<name>A0ABS1P9L0_9ACTN</name>